<reference evidence="8 9" key="1">
    <citation type="submission" date="2023-08" db="EMBL/GenBank/DDBJ databases">
        <title>Nocardioides seae sp. nov., a bacterium isolated from a soil.</title>
        <authorList>
            <person name="Wang X."/>
        </authorList>
    </citation>
    <scope>NUCLEOTIDE SEQUENCE [LARGE SCALE GENOMIC DNA]</scope>
    <source>
        <strain evidence="8 9">YZH12</strain>
    </source>
</reference>
<dbReference type="Pfam" id="PF00482">
    <property type="entry name" value="T2SSF"/>
    <property type="match status" value="1"/>
</dbReference>
<keyword evidence="9" id="KW-1185">Reference proteome</keyword>
<dbReference type="PANTHER" id="PTHR35007">
    <property type="entry name" value="INTEGRAL MEMBRANE PROTEIN-RELATED"/>
    <property type="match status" value="1"/>
</dbReference>
<keyword evidence="3 6" id="KW-0812">Transmembrane</keyword>
<accession>A0ABU3PYD5</accession>
<evidence type="ECO:0000256" key="4">
    <source>
        <dbReference type="ARBA" id="ARBA00022989"/>
    </source>
</evidence>
<proteinExistence type="predicted"/>
<organism evidence="8 9">
    <name type="scientific">Nocardioides imazamoxiresistens</name>
    <dbReference type="NCBI Taxonomy" id="3231893"/>
    <lineage>
        <taxon>Bacteria</taxon>
        <taxon>Bacillati</taxon>
        <taxon>Actinomycetota</taxon>
        <taxon>Actinomycetes</taxon>
        <taxon>Propionibacteriales</taxon>
        <taxon>Nocardioidaceae</taxon>
        <taxon>Nocardioides</taxon>
    </lineage>
</organism>
<gene>
    <name evidence="8" type="ORF">RDV89_11975</name>
</gene>
<evidence type="ECO:0000256" key="2">
    <source>
        <dbReference type="ARBA" id="ARBA00022475"/>
    </source>
</evidence>
<evidence type="ECO:0000313" key="9">
    <source>
        <dbReference type="Proteomes" id="UP001268542"/>
    </source>
</evidence>
<sequence length="311" mass="33194">MAMLIVLAVVLLGAAFAVAWIATRPVADDATGIGRSLAYLEALNSAPQELRDDAEKSFNERVLTPLLGRFNNAGRRLTGGEGAQKIQRKLDLAGGPAGWTVERVASAKVAGAVVGFVAAGLYGLILSANLQWLLIAVVTGGLLGFFAPNLWLYQKAYNRAERIQNDLADAIDLLTISVESGLGFDAALQQVARNTEGPVAEEFARVLREMQLGVGRAEALRKMADRTTVTDLRSFVGALAQAEVFGVSVGQVLRTQSKEMRVRRRQHAEKKAQQVPVKITVPLIFCILPSLFIVVMGPAVITIAGSNFGGG</sequence>
<keyword evidence="4 6" id="KW-1133">Transmembrane helix</keyword>
<name>A0ABU3PYD5_9ACTN</name>
<feature type="transmembrane region" description="Helical" evidence="6">
    <location>
        <begin position="105"/>
        <end position="125"/>
    </location>
</feature>
<keyword evidence="2" id="KW-1003">Cell membrane</keyword>
<keyword evidence="5 6" id="KW-0472">Membrane</keyword>
<dbReference type="Proteomes" id="UP001268542">
    <property type="component" value="Unassembled WGS sequence"/>
</dbReference>
<dbReference type="EMBL" id="JAVYII010000005">
    <property type="protein sequence ID" value="MDT9593790.1"/>
    <property type="molecule type" value="Genomic_DNA"/>
</dbReference>
<dbReference type="InterPro" id="IPR018076">
    <property type="entry name" value="T2SS_GspF_dom"/>
</dbReference>
<protein>
    <submittedName>
        <fullName evidence="8">Type II secretion system F family protein</fullName>
    </submittedName>
</protein>
<dbReference type="PANTHER" id="PTHR35007:SF2">
    <property type="entry name" value="PILUS ASSEMBLE PROTEIN"/>
    <property type="match status" value="1"/>
</dbReference>
<feature type="transmembrane region" description="Helical" evidence="6">
    <location>
        <begin position="132"/>
        <end position="152"/>
    </location>
</feature>
<evidence type="ECO:0000256" key="5">
    <source>
        <dbReference type="ARBA" id="ARBA00023136"/>
    </source>
</evidence>
<evidence type="ECO:0000256" key="6">
    <source>
        <dbReference type="SAM" id="Phobius"/>
    </source>
</evidence>
<comment type="subcellular location">
    <subcellularLocation>
        <location evidence="1">Cell membrane</location>
        <topology evidence="1">Multi-pass membrane protein</topology>
    </subcellularLocation>
</comment>
<dbReference type="RefSeq" id="WP_315733284.1">
    <property type="nucleotide sequence ID" value="NZ_JAVYII010000005.1"/>
</dbReference>
<evidence type="ECO:0000256" key="1">
    <source>
        <dbReference type="ARBA" id="ARBA00004651"/>
    </source>
</evidence>
<evidence type="ECO:0000259" key="7">
    <source>
        <dbReference type="Pfam" id="PF00482"/>
    </source>
</evidence>
<evidence type="ECO:0000256" key="3">
    <source>
        <dbReference type="ARBA" id="ARBA00022692"/>
    </source>
</evidence>
<comment type="caution">
    <text evidence="8">The sequence shown here is derived from an EMBL/GenBank/DDBJ whole genome shotgun (WGS) entry which is preliminary data.</text>
</comment>
<feature type="transmembrane region" description="Helical" evidence="6">
    <location>
        <begin position="275"/>
        <end position="301"/>
    </location>
</feature>
<feature type="domain" description="Type II secretion system protein GspF" evidence="7">
    <location>
        <begin position="171"/>
        <end position="296"/>
    </location>
</feature>
<evidence type="ECO:0000313" key="8">
    <source>
        <dbReference type="EMBL" id="MDT9593790.1"/>
    </source>
</evidence>